<name>A0A1C3E4Y7_9PLAN</name>
<evidence type="ECO:0000256" key="2">
    <source>
        <dbReference type="ARBA" id="ARBA00012916"/>
    </source>
</evidence>
<dbReference type="SUPFAM" id="SSF53697">
    <property type="entry name" value="SIS domain"/>
    <property type="match status" value="1"/>
</dbReference>
<dbReference type="STRING" id="1841610.A6X21_01000"/>
<protein>
    <recommendedName>
        <fullName evidence="3">Glutamine--fructose-6-phosphate aminotransferase [isomerizing]</fullName>
        <ecNumber evidence="2">2.6.1.16</ecNumber>
    </recommendedName>
</protein>
<comment type="caution">
    <text evidence="4">The sequence shown here is derived from an EMBL/GenBank/DDBJ whole genome shotgun (WGS) entry which is preliminary data.</text>
</comment>
<dbReference type="RefSeq" id="WP_068852728.1">
    <property type="nucleotide sequence ID" value="NZ_LYDR01000154.1"/>
</dbReference>
<gene>
    <name evidence="4" type="ORF">A6X21_01000</name>
</gene>
<dbReference type="Gene3D" id="3.40.50.10490">
    <property type="entry name" value="Glucose-6-phosphate isomerase like protein, domain 1"/>
    <property type="match status" value="2"/>
</dbReference>
<evidence type="ECO:0000256" key="3">
    <source>
        <dbReference type="ARBA" id="ARBA00016090"/>
    </source>
</evidence>
<dbReference type="GO" id="GO:0004360">
    <property type="term" value="F:glutamine-fructose-6-phosphate transaminase (isomerizing) activity"/>
    <property type="evidence" value="ECO:0007669"/>
    <property type="project" value="UniProtKB-EC"/>
</dbReference>
<evidence type="ECO:0000256" key="1">
    <source>
        <dbReference type="ARBA" id="ARBA00001031"/>
    </source>
</evidence>
<dbReference type="Proteomes" id="UP000094828">
    <property type="component" value="Unassembled WGS sequence"/>
</dbReference>
<reference evidence="4 5" key="1">
    <citation type="submission" date="2016-05" db="EMBL/GenBank/DDBJ databases">
        <title>Genomic and physiological characterization of Planctopirus sp. isolated from fresh water lake.</title>
        <authorList>
            <person name="Subhash Y."/>
            <person name="Ramana C."/>
        </authorList>
    </citation>
    <scope>NUCLEOTIDE SEQUENCE [LARGE SCALE GENOMIC DNA]</scope>
    <source>
        <strain evidence="4 5">JC280</strain>
    </source>
</reference>
<comment type="catalytic activity">
    <reaction evidence="1">
        <text>D-fructose 6-phosphate + L-glutamine = D-glucosamine 6-phosphate + L-glutamate</text>
        <dbReference type="Rhea" id="RHEA:13237"/>
        <dbReference type="ChEBI" id="CHEBI:29985"/>
        <dbReference type="ChEBI" id="CHEBI:58359"/>
        <dbReference type="ChEBI" id="CHEBI:58725"/>
        <dbReference type="ChEBI" id="CHEBI:61527"/>
        <dbReference type="EC" id="2.6.1.16"/>
    </reaction>
</comment>
<dbReference type="OrthoDB" id="210097at2"/>
<organism evidence="4 5">
    <name type="scientific">Planctopirus hydrillae</name>
    <dbReference type="NCBI Taxonomy" id="1841610"/>
    <lineage>
        <taxon>Bacteria</taxon>
        <taxon>Pseudomonadati</taxon>
        <taxon>Planctomycetota</taxon>
        <taxon>Planctomycetia</taxon>
        <taxon>Planctomycetales</taxon>
        <taxon>Planctomycetaceae</taxon>
        <taxon>Planctopirus</taxon>
    </lineage>
</organism>
<evidence type="ECO:0000313" key="4">
    <source>
        <dbReference type="EMBL" id="ODA28311.1"/>
    </source>
</evidence>
<accession>A0A1C3E4Y7</accession>
<evidence type="ECO:0000313" key="5">
    <source>
        <dbReference type="Proteomes" id="UP000094828"/>
    </source>
</evidence>
<dbReference type="GO" id="GO:0006487">
    <property type="term" value="P:protein N-linked glycosylation"/>
    <property type="evidence" value="ECO:0007669"/>
    <property type="project" value="TreeGrafter"/>
</dbReference>
<dbReference type="GO" id="GO:0006002">
    <property type="term" value="P:fructose 6-phosphate metabolic process"/>
    <property type="evidence" value="ECO:0007669"/>
    <property type="project" value="TreeGrafter"/>
</dbReference>
<keyword evidence="4" id="KW-0413">Isomerase</keyword>
<dbReference type="EMBL" id="LYDR01000154">
    <property type="protein sequence ID" value="ODA28311.1"/>
    <property type="molecule type" value="Genomic_DNA"/>
</dbReference>
<dbReference type="InterPro" id="IPR046348">
    <property type="entry name" value="SIS_dom_sf"/>
</dbReference>
<dbReference type="AlphaFoldDB" id="A0A1C3E4Y7"/>
<dbReference type="EC" id="2.6.1.16" evidence="2"/>
<sequence>MFADREPYAGFGLVADMLAVPQVIREFDPRVVSETAQEVRAAGRLLLTGEGSSRLFPGKNAIMYSRQQGWPCVLHTEAGRQSQDYALGDWAVLAASNSGKTAEVIRLFTQLKGAGHPALYSLTALAASPLEALAKRGHVLKCGKEGAVAATKSVIEQALVVRALLEAVAGESNLKGQLPTLADQVQKVLTQPIDREIIEKLARARTIYFAGRNDGVAEELTLKTNEITRKPSDFLEGTYAVHGIEEIMHADDVVVWINPYAESEQKFMDVLVKGVGLTVVTISPRETMFPNIQIPDGGSLAGFVELSAGWNLLVEIGMALGVNVDKPQRARKVGNEFVAG</sequence>
<dbReference type="GO" id="GO:0016853">
    <property type="term" value="F:isomerase activity"/>
    <property type="evidence" value="ECO:0007669"/>
    <property type="project" value="UniProtKB-KW"/>
</dbReference>
<dbReference type="GO" id="GO:0097367">
    <property type="term" value="F:carbohydrate derivative binding"/>
    <property type="evidence" value="ECO:0007669"/>
    <property type="project" value="InterPro"/>
</dbReference>
<dbReference type="PANTHER" id="PTHR10937">
    <property type="entry name" value="GLUCOSAMINE--FRUCTOSE-6-PHOSPHATE AMINOTRANSFERASE, ISOMERIZING"/>
    <property type="match status" value="1"/>
</dbReference>
<dbReference type="GO" id="GO:0006047">
    <property type="term" value="P:UDP-N-acetylglucosamine metabolic process"/>
    <property type="evidence" value="ECO:0007669"/>
    <property type="project" value="TreeGrafter"/>
</dbReference>
<keyword evidence="5" id="KW-1185">Reference proteome</keyword>
<proteinExistence type="predicted"/>
<dbReference type="PANTHER" id="PTHR10937:SF0">
    <property type="entry name" value="GLUTAMINE--FRUCTOSE-6-PHOSPHATE TRANSAMINASE (ISOMERIZING)"/>
    <property type="match status" value="1"/>
</dbReference>